<feature type="transmembrane region" description="Helical" evidence="1">
    <location>
        <begin position="91"/>
        <end position="109"/>
    </location>
</feature>
<keyword evidence="5" id="KW-1185">Reference proteome</keyword>
<evidence type="ECO:0000259" key="2">
    <source>
        <dbReference type="Pfam" id="PF04773"/>
    </source>
</evidence>
<dbReference type="InterPro" id="IPR032508">
    <property type="entry name" value="FecR_C"/>
</dbReference>
<evidence type="ECO:0000313" key="4">
    <source>
        <dbReference type="EMBL" id="MBS0031432.1"/>
    </source>
</evidence>
<keyword evidence="1" id="KW-1133">Transmembrane helix</keyword>
<evidence type="ECO:0000256" key="1">
    <source>
        <dbReference type="SAM" id="Phobius"/>
    </source>
</evidence>
<keyword evidence="1" id="KW-0472">Membrane</keyword>
<comment type="caution">
    <text evidence="4">The sequence shown here is derived from an EMBL/GenBank/DDBJ whole genome shotgun (WGS) entry which is preliminary data.</text>
</comment>
<dbReference type="PANTHER" id="PTHR30273:SF2">
    <property type="entry name" value="PROTEIN FECR"/>
    <property type="match status" value="1"/>
</dbReference>
<keyword evidence="1" id="KW-0812">Transmembrane</keyword>
<dbReference type="RefSeq" id="WP_211976594.1">
    <property type="nucleotide sequence ID" value="NZ_CBFHAM010000063.1"/>
</dbReference>
<feature type="domain" description="Protein FecR C-terminal" evidence="3">
    <location>
        <begin position="263"/>
        <end position="326"/>
    </location>
</feature>
<dbReference type="Proteomes" id="UP000676386">
    <property type="component" value="Unassembled WGS sequence"/>
</dbReference>
<accession>A0ABS5J878</accession>
<evidence type="ECO:0000259" key="3">
    <source>
        <dbReference type="Pfam" id="PF16344"/>
    </source>
</evidence>
<feature type="domain" description="FecR protein" evidence="2">
    <location>
        <begin position="127"/>
        <end position="216"/>
    </location>
</feature>
<proteinExistence type="predicted"/>
<dbReference type="InterPro" id="IPR012373">
    <property type="entry name" value="Ferrdict_sens_TM"/>
</dbReference>
<dbReference type="Pfam" id="PF04773">
    <property type="entry name" value="FecR"/>
    <property type="match status" value="1"/>
</dbReference>
<evidence type="ECO:0000313" key="5">
    <source>
        <dbReference type="Proteomes" id="UP000676386"/>
    </source>
</evidence>
<dbReference type="EMBL" id="JAGTXB010000022">
    <property type="protein sequence ID" value="MBS0031432.1"/>
    <property type="molecule type" value="Genomic_DNA"/>
</dbReference>
<dbReference type="Gene3D" id="3.55.50.30">
    <property type="match status" value="1"/>
</dbReference>
<protein>
    <submittedName>
        <fullName evidence="4">FecR domain-containing protein</fullName>
    </submittedName>
</protein>
<dbReference type="InterPro" id="IPR006860">
    <property type="entry name" value="FecR"/>
</dbReference>
<dbReference type="PANTHER" id="PTHR30273">
    <property type="entry name" value="PERIPLASMIC SIGNAL SENSOR AND SIGMA FACTOR ACTIVATOR FECR-RELATED"/>
    <property type="match status" value="1"/>
</dbReference>
<organism evidence="4 5">
    <name type="scientific">Chitinophaga hostae</name>
    <dbReference type="NCBI Taxonomy" id="2831022"/>
    <lineage>
        <taxon>Bacteria</taxon>
        <taxon>Pseudomonadati</taxon>
        <taxon>Bacteroidota</taxon>
        <taxon>Chitinophagia</taxon>
        <taxon>Chitinophagales</taxon>
        <taxon>Chitinophagaceae</taxon>
        <taxon>Chitinophaga</taxon>
    </lineage>
</organism>
<gene>
    <name evidence="4" type="ORF">KE626_29145</name>
</gene>
<name>A0ABS5J878_9BACT</name>
<sequence length="337" mass="37392">MGKHRKNTEIDWEKIHYLLNEQSGSPVSAGEMSNEELELLKEIMAIRSQAGELKGWEGVNTAEDLKQLKARLSLPATAAPAVPMWRKAIRYAAAIFIPLAITASAWLFFKQKSLPANDAPDYITQDTPANNTQPVVLPDGSKVWMNAGSRLHYLPAFTGSQRIVEMNGEAYFEIAANTQQPFIVKVNSQVVQVLGTSFNINAYGRQIITTLTQGKIAVGIAHQSATMQYLLPGQQAVYDTLTGVVHVSTGSAENALAWKSGQISFTDIAFDDLMKQLGLRYGYRIIFTNRQFNQFHYNVPLMPKPESISPLLELIKATTATKINFNVDTLHHTIEIK</sequence>
<dbReference type="Pfam" id="PF16344">
    <property type="entry name" value="FecR_C"/>
    <property type="match status" value="1"/>
</dbReference>
<dbReference type="Gene3D" id="2.60.120.1440">
    <property type="match status" value="1"/>
</dbReference>
<reference evidence="4 5" key="1">
    <citation type="submission" date="2021-04" db="EMBL/GenBank/DDBJ databases">
        <title>Chitinophaga sp. nov., isolated from the rhizosphere soil.</title>
        <authorList>
            <person name="He S."/>
        </authorList>
    </citation>
    <scope>NUCLEOTIDE SEQUENCE [LARGE SCALE GENOMIC DNA]</scope>
    <source>
        <strain evidence="4 5">2R12</strain>
    </source>
</reference>